<dbReference type="Gene3D" id="3.40.50.1820">
    <property type="entry name" value="alpha/beta hydrolase"/>
    <property type="match status" value="1"/>
</dbReference>
<organism evidence="3 4">
    <name type="scientific">Hypholoma sublateritium (strain FD-334 SS-4)</name>
    <dbReference type="NCBI Taxonomy" id="945553"/>
    <lineage>
        <taxon>Eukaryota</taxon>
        <taxon>Fungi</taxon>
        <taxon>Dikarya</taxon>
        <taxon>Basidiomycota</taxon>
        <taxon>Agaricomycotina</taxon>
        <taxon>Agaricomycetes</taxon>
        <taxon>Agaricomycetidae</taxon>
        <taxon>Agaricales</taxon>
        <taxon>Agaricineae</taxon>
        <taxon>Strophariaceae</taxon>
        <taxon>Hypholoma</taxon>
    </lineage>
</organism>
<gene>
    <name evidence="3" type="ORF">HYPSUDRAFT_61643</name>
</gene>
<reference evidence="4" key="1">
    <citation type="submission" date="2014-04" db="EMBL/GenBank/DDBJ databases">
        <title>Evolutionary Origins and Diversification of the Mycorrhizal Mutualists.</title>
        <authorList>
            <consortium name="DOE Joint Genome Institute"/>
            <consortium name="Mycorrhizal Genomics Consortium"/>
            <person name="Kohler A."/>
            <person name="Kuo A."/>
            <person name="Nagy L.G."/>
            <person name="Floudas D."/>
            <person name="Copeland A."/>
            <person name="Barry K.W."/>
            <person name="Cichocki N."/>
            <person name="Veneault-Fourrey C."/>
            <person name="LaButti K."/>
            <person name="Lindquist E.A."/>
            <person name="Lipzen A."/>
            <person name="Lundell T."/>
            <person name="Morin E."/>
            <person name="Murat C."/>
            <person name="Riley R."/>
            <person name="Ohm R."/>
            <person name="Sun H."/>
            <person name="Tunlid A."/>
            <person name="Henrissat B."/>
            <person name="Grigoriev I.V."/>
            <person name="Hibbett D.S."/>
            <person name="Martin F."/>
        </authorList>
    </citation>
    <scope>NUCLEOTIDE SEQUENCE [LARGE SCALE GENOMIC DNA]</scope>
    <source>
        <strain evidence="4">FD-334 SS-4</strain>
    </source>
</reference>
<feature type="compositionally biased region" description="Low complexity" evidence="1">
    <location>
        <begin position="338"/>
        <end position="349"/>
    </location>
</feature>
<feature type="domain" description="Serine aminopeptidase S33" evidence="2">
    <location>
        <begin position="31"/>
        <end position="284"/>
    </location>
</feature>
<evidence type="ECO:0000313" key="4">
    <source>
        <dbReference type="Proteomes" id="UP000054270"/>
    </source>
</evidence>
<dbReference type="SUPFAM" id="SSF53474">
    <property type="entry name" value="alpha/beta-Hydrolases"/>
    <property type="match status" value="1"/>
</dbReference>
<name>A0A0D2PK88_HYPSF</name>
<dbReference type="Pfam" id="PF12146">
    <property type="entry name" value="Hydrolase_4"/>
    <property type="match status" value="1"/>
</dbReference>
<evidence type="ECO:0000259" key="2">
    <source>
        <dbReference type="Pfam" id="PF12146"/>
    </source>
</evidence>
<proteinExistence type="predicted"/>
<keyword evidence="4" id="KW-1185">Reference proteome</keyword>
<evidence type="ECO:0000256" key="1">
    <source>
        <dbReference type="SAM" id="MobiDB-lite"/>
    </source>
</evidence>
<accession>A0A0D2PK88</accession>
<sequence>MASAAYTEAWLPGPAATQFYTRTYLPPAGTAPRAVVVAVHGFAEHIGRYAHFHPRVAARGIAVFAFDQRGFGLTGLDTTGKRSRDSAYGKTSWREQMGDVAWALGHAGTAFAGVPVFLYGHSMGGAEVLGFAMQGDKYKAAVDSLSGVIATSPLIRQTTPAPKALKWVGGKLSVIMPNMLIPAEVKAEQLSHDAEVNAAYLKDPLVKQSGSLKGINDMLNHGEALLKEGVSRWPKTLPFIIIHGTEDKVTDFKASQIFHDKVTATTKKISLYQGGYHELHNEPDGVKEKLADEIVSFIEEHANIGSAQAEAPPAPEQVIEEPKPAEPEDLITTEERTGAAGAGATKAKM</sequence>
<dbReference type="Proteomes" id="UP000054270">
    <property type="component" value="Unassembled WGS sequence"/>
</dbReference>
<dbReference type="InterPro" id="IPR022742">
    <property type="entry name" value="Hydrolase_4"/>
</dbReference>
<evidence type="ECO:0000313" key="3">
    <source>
        <dbReference type="EMBL" id="KJA28801.1"/>
    </source>
</evidence>
<dbReference type="InterPro" id="IPR029058">
    <property type="entry name" value="AB_hydrolase_fold"/>
</dbReference>
<protein>
    <recommendedName>
        <fullName evidence="2">Serine aminopeptidase S33 domain-containing protein</fullName>
    </recommendedName>
</protein>
<dbReference type="STRING" id="945553.A0A0D2PK88"/>
<feature type="region of interest" description="Disordered" evidence="1">
    <location>
        <begin position="305"/>
        <end position="349"/>
    </location>
</feature>
<dbReference type="InterPro" id="IPR051044">
    <property type="entry name" value="MAG_DAG_Lipase"/>
</dbReference>
<dbReference type="PANTHER" id="PTHR11614">
    <property type="entry name" value="PHOSPHOLIPASE-RELATED"/>
    <property type="match status" value="1"/>
</dbReference>
<dbReference type="OMA" id="QNAQNLW"/>
<dbReference type="EMBL" id="KN817520">
    <property type="protein sequence ID" value="KJA28801.1"/>
    <property type="molecule type" value="Genomic_DNA"/>
</dbReference>
<dbReference type="OrthoDB" id="10249433at2759"/>
<dbReference type="AlphaFoldDB" id="A0A0D2PK88"/>